<protein>
    <submittedName>
        <fullName evidence="5">Peptidase S9</fullName>
    </submittedName>
</protein>
<dbReference type="Gene3D" id="3.40.50.1820">
    <property type="entry name" value="alpha/beta hydrolase"/>
    <property type="match status" value="1"/>
</dbReference>
<evidence type="ECO:0000256" key="3">
    <source>
        <dbReference type="SAM" id="SignalP"/>
    </source>
</evidence>
<keyword evidence="1" id="KW-0378">Hydrolase</keyword>
<keyword evidence="2" id="KW-0645">Protease</keyword>
<accession>A0A0D1KNZ3</accession>
<keyword evidence="3" id="KW-0732">Signal</keyword>
<organism evidence="5 6">
    <name type="scientific">Sphingomonas melonis</name>
    <dbReference type="NCBI Taxonomy" id="152682"/>
    <lineage>
        <taxon>Bacteria</taxon>
        <taxon>Pseudomonadati</taxon>
        <taxon>Pseudomonadota</taxon>
        <taxon>Alphaproteobacteria</taxon>
        <taxon>Sphingomonadales</taxon>
        <taxon>Sphingomonadaceae</taxon>
        <taxon>Sphingomonas</taxon>
    </lineage>
</organism>
<dbReference type="Pfam" id="PF07676">
    <property type="entry name" value="PD40"/>
    <property type="match status" value="1"/>
</dbReference>
<keyword evidence="2" id="KW-0720">Serine protease</keyword>
<feature type="signal peptide" evidence="3">
    <location>
        <begin position="1"/>
        <end position="20"/>
    </location>
</feature>
<dbReference type="EMBL" id="JXTP01000085">
    <property type="protein sequence ID" value="KIU26184.1"/>
    <property type="molecule type" value="Genomic_DNA"/>
</dbReference>
<dbReference type="PANTHER" id="PTHR42776">
    <property type="entry name" value="SERINE PEPTIDASE S9 FAMILY MEMBER"/>
    <property type="match status" value="1"/>
</dbReference>
<feature type="domain" description="Peptidase S9 prolyl oligopeptidase catalytic" evidence="4">
    <location>
        <begin position="431"/>
        <end position="631"/>
    </location>
</feature>
<dbReference type="InterPro" id="IPR001375">
    <property type="entry name" value="Peptidase_S9_cat"/>
</dbReference>
<evidence type="ECO:0000313" key="6">
    <source>
        <dbReference type="Proteomes" id="UP000033203"/>
    </source>
</evidence>
<proteinExistence type="predicted"/>
<comment type="caution">
    <text evidence="5">The sequence shown here is derived from an EMBL/GenBank/DDBJ whole genome shotgun (WGS) entry which is preliminary data.</text>
</comment>
<dbReference type="InterPro" id="IPR011042">
    <property type="entry name" value="6-blade_b-propeller_TolB-like"/>
</dbReference>
<evidence type="ECO:0000259" key="4">
    <source>
        <dbReference type="Pfam" id="PF00326"/>
    </source>
</evidence>
<dbReference type="Proteomes" id="UP000033203">
    <property type="component" value="Unassembled WGS sequence"/>
</dbReference>
<gene>
    <name evidence="5" type="ORF">SR41_15585</name>
</gene>
<dbReference type="GO" id="GO:0004252">
    <property type="term" value="F:serine-type endopeptidase activity"/>
    <property type="evidence" value="ECO:0007669"/>
    <property type="project" value="TreeGrafter"/>
</dbReference>
<feature type="chain" id="PRO_5002232125" evidence="3">
    <location>
        <begin position="21"/>
        <end position="633"/>
    </location>
</feature>
<dbReference type="SUPFAM" id="SSF53474">
    <property type="entry name" value="alpha/beta-Hydrolases"/>
    <property type="match status" value="1"/>
</dbReference>
<evidence type="ECO:0000256" key="1">
    <source>
        <dbReference type="ARBA" id="ARBA00022801"/>
    </source>
</evidence>
<dbReference type="PATRIC" id="fig|1549858.7.peg.497"/>
<sequence>MRQTLFAALLATAVAAPAVAQGLHQYYGLAIAPDGSRTATIESSGGHNVITLRNATDGRVLRTIDPCATCGYSDLSFAPNGDLVFLARDPASKGVMLDYASGTATRTIATIPGIAQTPRVSPDGKRIALLVTLGAEKEAGATQPGVRMIGEIGEKNDEQRLAVFDVASPSSTVTPLSPAGRYVYEYDWTPDGRGFVATTALGNGDNNWWVATLDAIDARSGAVRSIAKPATQIKHPRVSPDGRTVAYIGGLMSDYGSIGGDVFTVPLAGGTPTNITAGAKSTVTTLDWTAGGLRTVTLAGDATQFGTLVPGKPVAPGFAKPATASAGDGRAAFSADGRSVAAVVQDYEHAPAIYAGPIAAVRQVTHDNDAAPAMTRAKSVSWKNEGYDVQGWLLAPLNAPTGKAPMITMVHGGPSSASVPGYVTPNSMNGALLKAGYYVFLPNARGSFGQGEAFTAANKRDFGGGDLRDILAGIDAVERVAPIDDNRLGLGGCSYGGFMTMWANTQTNRFKGIVAGAGISNWISYYGTNGIDQWMLPFFGKSMYDDMKAYEDVSAVYRLKSAQTPTFIYVGERDIEVPPTQSVEWWHALKAKGVPVSLVIYPDAGHCVTAPAQAADVRARAIAWFDTYVKNAK</sequence>
<dbReference type="SUPFAM" id="SSF82171">
    <property type="entry name" value="DPP6 N-terminal domain-like"/>
    <property type="match status" value="1"/>
</dbReference>
<dbReference type="InterPro" id="IPR011659">
    <property type="entry name" value="WD40"/>
</dbReference>
<dbReference type="Gene3D" id="2.120.10.30">
    <property type="entry name" value="TolB, C-terminal domain"/>
    <property type="match status" value="2"/>
</dbReference>
<dbReference type="AlphaFoldDB" id="A0A0D1KNZ3"/>
<evidence type="ECO:0000256" key="2">
    <source>
        <dbReference type="ARBA" id="ARBA00022825"/>
    </source>
</evidence>
<dbReference type="Pfam" id="PF00326">
    <property type="entry name" value="Peptidase_S9"/>
    <property type="match status" value="1"/>
</dbReference>
<dbReference type="PANTHER" id="PTHR42776:SF27">
    <property type="entry name" value="DIPEPTIDYL PEPTIDASE FAMILY MEMBER 6"/>
    <property type="match status" value="1"/>
</dbReference>
<dbReference type="GO" id="GO:0006508">
    <property type="term" value="P:proteolysis"/>
    <property type="evidence" value="ECO:0007669"/>
    <property type="project" value="InterPro"/>
</dbReference>
<dbReference type="InterPro" id="IPR029058">
    <property type="entry name" value="AB_hydrolase_fold"/>
</dbReference>
<name>A0A0D1KNZ3_9SPHN</name>
<reference evidence="5 6" key="1">
    <citation type="submission" date="2015-01" db="EMBL/GenBank/DDBJ databases">
        <title>Genome of Sphingomonas taxi strain 30a.</title>
        <authorList>
            <person name="Eevers N."/>
            <person name="Van Hamme J."/>
            <person name="Bottos E."/>
            <person name="Weyens N."/>
            <person name="Vangronsveld J."/>
        </authorList>
    </citation>
    <scope>NUCLEOTIDE SEQUENCE [LARGE SCALE GENOMIC DNA]</scope>
    <source>
        <strain evidence="5 6">30a</strain>
    </source>
</reference>
<evidence type="ECO:0000313" key="5">
    <source>
        <dbReference type="EMBL" id="KIU26184.1"/>
    </source>
</evidence>